<keyword evidence="5" id="KW-1185">Reference proteome</keyword>
<dbReference type="InterPro" id="IPR036412">
    <property type="entry name" value="HAD-like_sf"/>
</dbReference>
<comment type="pathway">
    <text evidence="3">Glycan biosynthesis; trehalose biosynthesis.</text>
</comment>
<evidence type="ECO:0000313" key="4">
    <source>
        <dbReference type="EMBL" id="QPK79478.1"/>
    </source>
</evidence>
<comment type="catalytic activity">
    <reaction evidence="3">
        <text>alpha,alpha-trehalose 6-phosphate + H2O = alpha,alpha-trehalose + phosphate</text>
        <dbReference type="Rhea" id="RHEA:23420"/>
        <dbReference type="ChEBI" id="CHEBI:15377"/>
        <dbReference type="ChEBI" id="CHEBI:16551"/>
        <dbReference type="ChEBI" id="CHEBI:43474"/>
        <dbReference type="ChEBI" id="CHEBI:58429"/>
        <dbReference type="EC" id="3.1.3.12"/>
    </reaction>
</comment>
<reference evidence="4 5" key="1">
    <citation type="submission" date="2020-11" db="EMBL/GenBank/DDBJ databases">
        <title>Corynebacterium sp. ZJ-599.</title>
        <authorList>
            <person name="Zhou J."/>
        </authorList>
    </citation>
    <scope>NUCLEOTIDE SEQUENCE [LARGE SCALE GENOMIC DNA]</scope>
    <source>
        <strain evidence="4 5">ZJ-599</strain>
    </source>
</reference>
<evidence type="ECO:0000256" key="3">
    <source>
        <dbReference type="RuleBase" id="RU361117"/>
    </source>
</evidence>
<dbReference type="Gene3D" id="3.40.50.1000">
    <property type="entry name" value="HAD superfamily/HAD-like"/>
    <property type="match status" value="1"/>
</dbReference>
<dbReference type="EMBL" id="CP064954">
    <property type="protein sequence ID" value="QPK79478.1"/>
    <property type="molecule type" value="Genomic_DNA"/>
</dbReference>
<dbReference type="SUPFAM" id="SSF56784">
    <property type="entry name" value="HAD-like"/>
    <property type="match status" value="1"/>
</dbReference>
<keyword evidence="3" id="KW-0460">Magnesium</keyword>
<gene>
    <name evidence="4" type="primary">otsB</name>
    <name evidence="4" type="ORF">G7Y31_01835</name>
</gene>
<organism evidence="4 5">
    <name type="scientific">Corynebacterium lizhenjunii</name>
    <dbReference type="NCBI Taxonomy" id="2709394"/>
    <lineage>
        <taxon>Bacteria</taxon>
        <taxon>Bacillati</taxon>
        <taxon>Actinomycetota</taxon>
        <taxon>Actinomycetes</taxon>
        <taxon>Mycobacteriales</taxon>
        <taxon>Corynebacteriaceae</taxon>
        <taxon>Corynebacterium</taxon>
    </lineage>
</organism>
<dbReference type="AlphaFoldDB" id="A0A7T0KET1"/>
<evidence type="ECO:0000256" key="1">
    <source>
        <dbReference type="ARBA" id="ARBA00022801"/>
    </source>
</evidence>
<dbReference type="InterPro" id="IPR003337">
    <property type="entry name" value="Trehalose_PPase"/>
</dbReference>
<name>A0A7T0KET1_9CORY</name>
<dbReference type="Gene3D" id="3.30.70.1020">
    <property type="entry name" value="Trehalose-6-phosphate phosphatase related protein, domain 2"/>
    <property type="match status" value="1"/>
</dbReference>
<dbReference type="EC" id="3.1.3.12" evidence="3"/>
<evidence type="ECO:0000313" key="5">
    <source>
        <dbReference type="Proteomes" id="UP000594681"/>
    </source>
</evidence>
<comment type="cofactor">
    <cofactor evidence="3">
        <name>Mg(2+)</name>
        <dbReference type="ChEBI" id="CHEBI:18420"/>
    </cofactor>
</comment>
<keyword evidence="1 3" id="KW-0378">Hydrolase</keyword>
<dbReference type="Proteomes" id="UP000594681">
    <property type="component" value="Chromosome"/>
</dbReference>
<dbReference type="InterPro" id="IPR023214">
    <property type="entry name" value="HAD_sf"/>
</dbReference>
<evidence type="ECO:0000256" key="2">
    <source>
        <dbReference type="ARBA" id="ARBA00024179"/>
    </source>
</evidence>
<dbReference type="GO" id="GO:0046872">
    <property type="term" value="F:metal ion binding"/>
    <property type="evidence" value="ECO:0007669"/>
    <property type="project" value="UniProtKB-KW"/>
</dbReference>
<dbReference type="Pfam" id="PF02358">
    <property type="entry name" value="Trehalose_PPase"/>
    <property type="match status" value="1"/>
</dbReference>
<proteinExistence type="inferred from homology"/>
<dbReference type="NCBIfam" id="TIGR00685">
    <property type="entry name" value="T6PP"/>
    <property type="match status" value="1"/>
</dbReference>
<dbReference type="GO" id="GO:0005992">
    <property type="term" value="P:trehalose biosynthetic process"/>
    <property type="evidence" value="ECO:0007669"/>
    <property type="project" value="UniProtKB-UniPathway"/>
</dbReference>
<comment type="similarity">
    <text evidence="3">Belongs to the trehalose phosphatase family.</text>
</comment>
<dbReference type="UniPathway" id="UPA00299"/>
<dbReference type="KEGG" id="cliz:G7Y31_01835"/>
<dbReference type="RefSeq" id="WP_165008778.1">
    <property type="nucleotide sequence ID" value="NZ_CP064954.1"/>
</dbReference>
<protein>
    <recommendedName>
        <fullName evidence="3">Trehalose 6-phosphate phosphatase</fullName>
        <ecNumber evidence="3">3.1.3.12</ecNumber>
    </recommendedName>
</protein>
<dbReference type="InterPro" id="IPR044651">
    <property type="entry name" value="OTSB-like"/>
</dbReference>
<dbReference type="PANTHER" id="PTHR43768">
    <property type="entry name" value="TREHALOSE 6-PHOSPHATE PHOSPHATASE"/>
    <property type="match status" value="1"/>
</dbReference>
<dbReference type="GO" id="GO:0004805">
    <property type="term" value="F:trehalose-phosphatase activity"/>
    <property type="evidence" value="ECO:0007669"/>
    <property type="project" value="UniProtKB-EC"/>
</dbReference>
<sequence>MDSLVQTLARAPHLAVVSDFDGTLAEFATDPYSVKAHPQSMAALTLLAGLPHTTAAVLSGRHLDGLEQVCPLAHPVVFGGSHGAESSQAVLPLDAGAQAHLDHVERELEAIVARFPGTEIEVKPFQRVLHVLALHRVDPEAAQAALAAAMQIEAGSYPKTLGKMVVEFSAVHATKGTWIEQFRERVGATTVVFLGDDVTDEQGFAVLDPTADAAIKVGDGPTTAAHRLADVDAVAQFLHDLATARADFISPRA</sequence>
<dbReference type="PANTHER" id="PTHR43768:SF3">
    <property type="entry name" value="TREHALOSE 6-PHOSPHATE PHOSPHATASE"/>
    <property type="match status" value="1"/>
</dbReference>
<comment type="function">
    <text evidence="2 3">Removes the phosphate from trehalose 6-phosphate to produce free trehalose.</text>
</comment>
<keyword evidence="3" id="KW-0479">Metal-binding</keyword>
<accession>A0A7T0KET1</accession>